<keyword evidence="2" id="KW-1185">Reference proteome</keyword>
<protein>
    <submittedName>
        <fullName evidence="1">Uncharacterized protein</fullName>
    </submittedName>
</protein>
<reference evidence="1 2" key="1">
    <citation type="submission" date="2018-07" db="EMBL/GenBank/DDBJ databases">
        <title>Genomic Encyclopedia of Type Strains, Phase III (KMG-III): the genomes of soil and plant-associated and newly described type strains.</title>
        <authorList>
            <person name="Whitman W."/>
        </authorList>
    </citation>
    <scope>NUCLEOTIDE SEQUENCE [LARGE SCALE GENOMIC DNA]</scope>
    <source>
        <strain evidence="1 2">CECT 7031</strain>
    </source>
</reference>
<accession>A0A288QZ95</accession>
<proteinExistence type="predicted"/>
<comment type="caution">
    <text evidence="1">The sequence shown here is derived from an EMBL/GenBank/DDBJ whole genome shotgun (WGS) entry which is preliminary data.</text>
</comment>
<organism evidence="1 2">
    <name type="scientific">Weissella soli</name>
    <dbReference type="NCBI Taxonomy" id="155866"/>
    <lineage>
        <taxon>Bacteria</taxon>
        <taxon>Bacillati</taxon>
        <taxon>Bacillota</taxon>
        <taxon>Bacilli</taxon>
        <taxon>Lactobacillales</taxon>
        <taxon>Lactobacillaceae</taxon>
        <taxon>Weissella</taxon>
    </lineage>
</organism>
<dbReference type="AlphaFoldDB" id="A0A288QZ95"/>
<dbReference type="Gene3D" id="1.10.287.1490">
    <property type="match status" value="1"/>
</dbReference>
<sequence length="398" mass="43308">MLLLIISLSANAAFLLTRAHTESLRATDQSIANVSDLLTQSTVKIKTLKQQLSDTKDQNTNLLNNQNTLFTALNVTDLDAAEARINDMSKQIAALKDMGITNVDQITGLKEQLAELKTSLSLGDDFDPTTNLVDSVNNTIDERVAAKISEQTQALETKVETLQTLVDRYADIFADAGTTADWIANGPVLNKVADPMYIATAQVNTWSNPAGGYTLGLKKIGAYYVFSIFNGNSQWIWSGTSWVQGQTIQNAAGDVFLNAYRDGYWQPFQNSLATKTLNNVSTKDYIMVYASSSKKTEKAFLPGLPATVNRSQLASQTSTSVGNYYGWVSGGVSVTWVPDATNSVTGTFQITVAGYVSTDGQQHVYQYVPHPNTTDSIYSGGATNRTINDVSSVWKEIK</sequence>
<evidence type="ECO:0000313" key="2">
    <source>
        <dbReference type="Proteomes" id="UP000254912"/>
    </source>
</evidence>
<name>A0A288QZ95_9LACO</name>
<dbReference type="EMBL" id="QRAS01000002">
    <property type="protein sequence ID" value="RDL06708.1"/>
    <property type="molecule type" value="Genomic_DNA"/>
</dbReference>
<dbReference type="Proteomes" id="UP000254912">
    <property type="component" value="Unassembled WGS sequence"/>
</dbReference>
<evidence type="ECO:0000313" key="1">
    <source>
        <dbReference type="EMBL" id="RDL06708.1"/>
    </source>
</evidence>
<gene>
    <name evidence="1" type="ORF">DFP99_1097</name>
</gene>
<dbReference type="KEGG" id="wso:WSWS_01592"/>